<evidence type="ECO:0000256" key="6">
    <source>
        <dbReference type="ARBA" id="ARBA00023211"/>
    </source>
</evidence>
<dbReference type="InterPro" id="IPR015797">
    <property type="entry name" value="NUDIX_hydrolase-like_dom_sf"/>
</dbReference>
<evidence type="ECO:0000256" key="2">
    <source>
        <dbReference type="ARBA" id="ARBA00001946"/>
    </source>
</evidence>
<reference evidence="9" key="1">
    <citation type="journal article" date="2019" name="Int. J. Syst. Evol. Microbiol.">
        <title>The Global Catalogue of Microorganisms (GCM) 10K type strain sequencing project: providing services to taxonomists for standard genome sequencing and annotation.</title>
        <authorList>
            <consortium name="The Broad Institute Genomics Platform"/>
            <consortium name="The Broad Institute Genome Sequencing Center for Infectious Disease"/>
            <person name="Wu L."/>
            <person name="Ma J."/>
        </authorList>
    </citation>
    <scope>NUCLEOTIDE SEQUENCE [LARGE SCALE GENOMIC DNA]</scope>
    <source>
        <strain evidence="9">CCM 7941</strain>
    </source>
</reference>
<evidence type="ECO:0000313" key="8">
    <source>
        <dbReference type="EMBL" id="MFC3266578.1"/>
    </source>
</evidence>
<dbReference type="SUPFAM" id="SSF55811">
    <property type="entry name" value="Nudix"/>
    <property type="match status" value="1"/>
</dbReference>
<dbReference type="CDD" id="cd18870">
    <property type="entry name" value="NUDIX_AcylCoAdiphos_Nudt19"/>
    <property type="match status" value="1"/>
</dbReference>
<dbReference type="InterPro" id="IPR000086">
    <property type="entry name" value="NUDIX_hydrolase_dom"/>
</dbReference>
<protein>
    <submittedName>
        <fullName evidence="8">NUDIX hydrolase</fullName>
    </submittedName>
</protein>
<evidence type="ECO:0000256" key="3">
    <source>
        <dbReference type="ARBA" id="ARBA00022723"/>
    </source>
</evidence>
<comment type="cofactor">
    <cofactor evidence="1">
        <name>Mn(2+)</name>
        <dbReference type="ChEBI" id="CHEBI:29035"/>
    </cofactor>
</comment>
<dbReference type="Gene3D" id="3.90.79.10">
    <property type="entry name" value="Nucleoside Triphosphate Pyrophosphohydrolase"/>
    <property type="match status" value="1"/>
</dbReference>
<organism evidence="8 9">
    <name type="scientific">Camelimonas abortus</name>
    <dbReference type="NCBI Taxonomy" id="1017184"/>
    <lineage>
        <taxon>Bacteria</taxon>
        <taxon>Pseudomonadati</taxon>
        <taxon>Pseudomonadota</taxon>
        <taxon>Alphaproteobacteria</taxon>
        <taxon>Hyphomicrobiales</taxon>
        <taxon>Chelatococcaceae</taxon>
        <taxon>Camelimonas</taxon>
    </lineage>
</organism>
<dbReference type="InterPro" id="IPR039121">
    <property type="entry name" value="NUDT19"/>
</dbReference>
<gene>
    <name evidence="8" type="ORF">ACFOEX_09445</name>
</gene>
<evidence type="ECO:0000256" key="5">
    <source>
        <dbReference type="ARBA" id="ARBA00022842"/>
    </source>
</evidence>
<evidence type="ECO:0000259" key="7">
    <source>
        <dbReference type="PROSITE" id="PS51462"/>
    </source>
</evidence>
<keyword evidence="4 8" id="KW-0378">Hydrolase</keyword>
<dbReference type="RefSeq" id="WP_376830682.1">
    <property type="nucleotide sequence ID" value="NZ_JBHLWR010000006.1"/>
</dbReference>
<sequence length="282" mass="30409">MTTTSSPDRSHTSALLKAAEGGATSTFRKAATVVLLRDAGPAPEIFMVVRHHQIDFASGALVFPGGSLDPADAGIAADAAFCAPCGVEDTELLAFRVAAIREAFEECGVLIARRAGESRLLPAAELAPIEARWRAGLNAGELSFADLLREERLVLATDAMIPYAHWITPEGMPKRFDTWFFLAVAPEDQLALHDGHEAVESVWLTAQQALDGAATGKYTVIFPTERNLWKLVRHRTAQEAFAATRADTIVTVTPVLKKEEDGVYLHIPAEAGYGGSRFRVGK</sequence>
<comment type="cofactor">
    <cofactor evidence="2">
        <name>Mg(2+)</name>
        <dbReference type="ChEBI" id="CHEBI:18420"/>
    </cofactor>
</comment>
<keyword evidence="6" id="KW-0464">Manganese</keyword>
<dbReference type="PANTHER" id="PTHR12318">
    <property type="entry name" value="TESTOSTERONE-REGULATED PROTEIN RP2"/>
    <property type="match status" value="1"/>
</dbReference>
<proteinExistence type="predicted"/>
<keyword evidence="3" id="KW-0479">Metal-binding</keyword>
<dbReference type="Proteomes" id="UP001595536">
    <property type="component" value="Unassembled WGS sequence"/>
</dbReference>
<feature type="domain" description="Nudix hydrolase" evidence="7">
    <location>
        <begin position="26"/>
        <end position="226"/>
    </location>
</feature>
<comment type="caution">
    <text evidence="8">The sequence shown here is derived from an EMBL/GenBank/DDBJ whole genome shotgun (WGS) entry which is preliminary data.</text>
</comment>
<keyword evidence="5" id="KW-0460">Magnesium</keyword>
<evidence type="ECO:0000256" key="4">
    <source>
        <dbReference type="ARBA" id="ARBA00022801"/>
    </source>
</evidence>
<keyword evidence="9" id="KW-1185">Reference proteome</keyword>
<dbReference type="GO" id="GO:0016787">
    <property type="term" value="F:hydrolase activity"/>
    <property type="evidence" value="ECO:0007669"/>
    <property type="project" value="UniProtKB-KW"/>
</dbReference>
<dbReference type="EMBL" id="JBHRUV010000046">
    <property type="protein sequence ID" value="MFC3266578.1"/>
    <property type="molecule type" value="Genomic_DNA"/>
</dbReference>
<name>A0ABV7LFX7_9HYPH</name>
<dbReference type="PROSITE" id="PS51462">
    <property type="entry name" value="NUDIX"/>
    <property type="match status" value="1"/>
</dbReference>
<accession>A0ABV7LFX7</accession>
<evidence type="ECO:0000313" key="9">
    <source>
        <dbReference type="Proteomes" id="UP001595536"/>
    </source>
</evidence>
<dbReference type="PANTHER" id="PTHR12318:SF0">
    <property type="entry name" value="ACYL-COENZYME A DIPHOSPHATASE NUDT19"/>
    <property type="match status" value="1"/>
</dbReference>
<evidence type="ECO:0000256" key="1">
    <source>
        <dbReference type="ARBA" id="ARBA00001936"/>
    </source>
</evidence>